<comment type="caution">
    <text evidence="3">The sequence shown here is derived from an EMBL/GenBank/DDBJ whole genome shotgun (WGS) entry which is preliminary data.</text>
</comment>
<organism evidence="3 4">
    <name type="scientific">Dovyalis caffra</name>
    <dbReference type="NCBI Taxonomy" id="77055"/>
    <lineage>
        <taxon>Eukaryota</taxon>
        <taxon>Viridiplantae</taxon>
        <taxon>Streptophyta</taxon>
        <taxon>Embryophyta</taxon>
        <taxon>Tracheophyta</taxon>
        <taxon>Spermatophyta</taxon>
        <taxon>Magnoliopsida</taxon>
        <taxon>eudicotyledons</taxon>
        <taxon>Gunneridae</taxon>
        <taxon>Pentapetalae</taxon>
        <taxon>rosids</taxon>
        <taxon>fabids</taxon>
        <taxon>Malpighiales</taxon>
        <taxon>Salicaceae</taxon>
        <taxon>Flacourtieae</taxon>
        <taxon>Dovyalis</taxon>
    </lineage>
</organism>
<name>A0AAV1SEY1_9ROSI</name>
<dbReference type="Gene3D" id="3.30.559.10">
    <property type="entry name" value="Chloramphenicol acetyltransferase-like domain"/>
    <property type="match status" value="2"/>
</dbReference>
<gene>
    <name evidence="3" type="ORF">DCAF_LOCUS22714</name>
</gene>
<proteinExistence type="predicted"/>
<evidence type="ECO:0000313" key="3">
    <source>
        <dbReference type="EMBL" id="CAK7349991.1"/>
    </source>
</evidence>
<dbReference type="InterPro" id="IPR023213">
    <property type="entry name" value="CAT-like_dom_sf"/>
</dbReference>
<sequence>MVTVLESCQVSPPPATISKNTLPLTFFDFRLVPCPSMKNLFFYECTKVSKNNFIQYIIPSIKHSLSLTLKYLYPFAGNLILPPNPGKPQIRYLEGDSVSLTFAESGSDFNHLTKKKKINAIEFHSLLPQLPPASMSHDTLILPIAAFQVTLFPNSGVCVGVNIHHVVADGTAAALFMRMWSSITKGGGDAACFGGEFEPCYDRTRLRDPKGLEVETVLWNYLKKTKYDGSQAPLPTNKVRATFVISQATVQQLKKLVLARYPSLSRVTTVTVICAYVWSCMAKARAAIGEDKAAEDDEEIVYFLNEVDCRTRLDPPLPANYAPALARVKMSQLKGNDGFVIAAKIIRDSIHKSLHDAEGVLKGAENWMPEMNAAYKAGVFESFSSPKFNMYGFDFGWGRPKMNEDICADEFKAVLISDGRNEGDTEIFLSYPKPIMDAFASFFSNGLQTLDDEVEKLGANHSIR</sequence>
<dbReference type="GO" id="GO:0016747">
    <property type="term" value="F:acyltransferase activity, transferring groups other than amino-acyl groups"/>
    <property type="evidence" value="ECO:0007669"/>
    <property type="project" value="UniProtKB-ARBA"/>
</dbReference>
<evidence type="ECO:0000256" key="2">
    <source>
        <dbReference type="ARBA" id="ARBA00023315"/>
    </source>
</evidence>
<dbReference type="PANTHER" id="PTHR31625">
    <property type="match status" value="1"/>
</dbReference>
<reference evidence="3 4" key="1">
    <citation type="submission" date="2024-01" db="EMBL/GenBank/DDBJ databases">
        <authorList>
            <person name="Waweru B."/>
        </authorList>
    </citation>
    <scope>NUCLEOTIDE SEQUENCE [LARGE SCALE GENOMIC DNA]</scope>
</reference>
<dbReference type="Proteomes" id="UP001314170">
    <property type="component" value="Unassembled WGS sequence"/>
</dbReference>
<dbReference type="Pfam" id="PF02458">
    <property type="entry name" value="Transferase"/>
    <property type="match status" value="1"/>
</dbReference>
<accession>A0AAV1SEY1</accession>
<protein>
    <submittedName>
        <fullName evidence="3">Uncharacterized protein</fullName>
    </submittedName>
</protein>
<dbReference type="EMBL" id="CAWUPB010001178">
    <property type="protein sequence ID" value="CAK7349991.1"/>
    <property type="molecule type" value="Genomic_DNA"/>
</dbReference>
<feature type="non-terminal residue" evidence="3">
    <location>
        <position position="464"/>
    </location>
</feature>
<evidence type="ECO:0000313" key="4">
    <source>
        <dbReference type="Proteomes" id="UP001314170"/>
    </source>
</evidence>
<dbReference type="InterPro" id="IPR051504">
    <property type="entry name" value="Plant_metabolite_acyltrans"/>
</dbReference>
<keyword evidence="2" id="KW-0012">Acyltransferase</keyword>
<dbReference type="AlphaFoldDB" id="A0AAV1SEY1"/>
<evidence type="ECO:0000256" key="1">
    <source>
        <dbReference type="ARBA" id="ARBA00022679"/>
    </source>
</evidence>
<keyword evidence="1" id="KW-0808">Transferase</keyword>
<keyword evidence="4" id="KW-1185">Reference proteome</keyword>